<evidence type="ECO:0000313" key="2">
    <source>
        <dbReference type="Proteomes" id="UP000016562"/>
    </source>
</evidence>
<reference evidence="1 2" key="1">
    <citation type="submission" date="2013-09" db="EMBL/GenBank/DDBJ databases">
        <title>Whole genome shotgun sequence of Vibrio ezurae NBRC 102218.</title>
        <authorList>
            <person name="Yoshida I."/>
            <person name="Hosoyama A."/>
            <person name="Numata M."/>
            <person name="Hashimoto M."/>
            <person name="Hosoyama Y."/>
            <person name="Tsuchikane K."/>
            <person name="Noguchi M."/>
            <person name="Hirakata S."/>
            <person name="Ichikawa N."/>
            <person name="Ohji S."/>
            <person name="Yamazoe A."/>
            <person name="Fujita N."/>
        </authorList>
    </citation>
    <scope>NUCLEOTIDE SEQUENCE [LARGE SCALE GENOMIC DNA]</scope>
    <source>
        <strain evidence="1 2">NBRC 102218</strain>
    </source>
</reference>
<dbReference type="Proteomes" id="UP000016562">
    <property type="component" value="Unassembled WGS sequence"/>
</dbReference>
<proteinExistence type="predicted"/>
<protein>
    <recommendedName>
        <fullName evidence="3">DUF1853 family protein</fullName>
    </recommendedName>
</protein>
<dbReference type="OrthoDB" id="378654at2"/>
<name>U3AEA4_9VIBR</name>
<dbReference type="EMBL" id="BATM01000001">
    <property type="protein sequence ID" value="GAD78251.1"/>
    <property type="molecule type" value="Genomic_DNA"/>
</dbReference>
<dbReference type="InterPro" id="IPR015003">
    <property type="entry name" value="DUF1853"/>
</dbReference>
<dbReference type="eggNOG" id="COG3782">
    <property type="taxonomic scope" value="Bacteria"/>
</dbReference>
<comment type="caution">
    <text evidence="1">The sequence shown here is derived from an EMBL/GenBank/DDBJ whole genome shotgun (WGS) entry which is preliminary data.</text>
</comment>
<evidence type="ECO:0008006" key="3">
    <source>
        <dbReference type="Google" id="ProtNLM"/>
    </source>
</evidence>
<gene>
    <name evidence="1" type="ORF">VEZ01S_01_00300</name>
</gene>
<sequence>MPNYTVNASILTQFAQWIATTPPLFIGDEIIVQKLPFTHTDNLQINDYRGNSRLGFIYQHLCQELFTHCSPLAIEQTELQLNNEGRTLGELDFILRDPFSLDASHLAQHWEVAIKFYLLHQGRWYGPNAKDRLDKKLRHMLNHQLKHTHTPCFIEQYPQWQYLSQHLLMQGRLYINPFESHPIPRFCEGKEINVSQITGYWCYQKQFSQIDESLYQLDKSCWAIGAALTPELTAVTKPLQSILHCQSQSGRFWFIVPDNWPNNT</sequence>
<keyword evidence="2" id="KW-1185">Reference proteome</keyword>
<evidence type="ECO:0000313" key="1">
    <source>
        <dbReference type="EMBL" id="GAD78251.1"/>
    </source>
</evidence>
<dbReference type="RefSeq" id="WP_021711976.1">
    <property type="nucleotide sequence ID" value="NZ_BATM01000001.1"/>
</dbReference>
<dbReference type="AlphaFoldDB" id="U3AEA4"/>
<dbReference type="STRING" id="1219080.VEZ01S_01_00300"/>
<organism evidence="1 2">
    <name type="scientific">Vibrio ezurae NBRC 102218</name>
    <dbReference type="NCBI Taxonomy" id="1219080"/>
    <lineage>
        <taxon>Bacteria</taxon>
        <taxon>Pseudomonadati</taxon>
        <taxon>Pseudomonadota</taxon>
        <taxon>Gammaproteobacteria</taxon>
        <taxon>Vibrionales</taxon>
        <taxon>Vibrionaceae</taxon>
        <taxon>Vibrio</taxon>
    </lineage>
</organism>
<dbReference type="Pfam" id="PF08907">
    <property type="entry name" value="DUF1853"/>
    <property type="match status" value="1"/>
</dbReference>
<accession>U3AEA4</accession>